<evidence type="ECO:0000313" key="1">
    <source>
        <dbReference type="EMBL" id="JAD42472.1"/>
    </source>
</evidence>
<proteinExistence type="predicted"/>
<reference evidence="1" key="1">
    <citation type="submission" date="2014-09" db="EMBL/GenBank/DDBJ databases">
        <authorList>
            <person name="Magalhaes I.L.F."/>
            <person name="Oliveira U."/>
            <person name="Santos F.R."/>
            <person name="Vidigal T.H.D.A."/>
            <person name="Brescovit A.D."/>
            <person name="Santos A.J."/>
        </authorList>
    </citation>
    <scope>NUCLEOTIDE SEQUENCE</scope>
    <source>
        <tissue evidence="1">Shoot tissue taken approximately 20 cm above the soil surface</tissue>
    </source>
</reference>
<dbReference type="EMBL" id="GBRH01255423">
    <property type="protein sequence ID" value="JAD42472.1"/>
    <property type="molecule type" value="Transcribed_RNA"/>
</dbReference>
<organism evidence="1">
    <name type="scientific">Arundo donax</name>
    <name type="common">Giant reed</name>
    <name type="synonym">Donax arundinaceus</name>
    <dbReference type="NCBI Taxonomy" id="35708"/>
    <lineage>
        <taxon>Eukaryota</taxon>
        <taxon>Viridiplantae</taxon>
        <taxon>Streptophyta</taxon>
        <taxon>Embryophyta</taxon>
        <taxon>Tracheophyta</taxon>
        <taxon>Spermatophyta</taxon>
        <taxon>Magnoliopsida</taxon>
        <taxon>Liliopsida</taxon>
        <taxon>Poales</taxon>
        <taxon>Poaceae</taxon>
        <taxon>PACMAD clade</taxon>
        <taxon>Arundinoideae</taxon>
        <taxon>Arundineae</taxon>
        <taxon>Arundo</taxon>
    </lineage>
</organism>
<accession>A0A0A9A605</accession>
<sequence>MEPVYQATPTTSTSDLQLTSSINVAQCATLMPQPVFCLSSDLLSLLISSCTWAPTCKRR</sequence>
<dbReference type="AlphaFoldDB" id="A0A0A9A605"/>
<reference evidence="1" key="2">
    <citation type="journal article" date="2015" name="Data Brief">
        <title>Shoot transcriptome of the giant reed, Arundo donax.</title>
        <authorList>
            <person name="Barrero R.A."/>
            <person name="Guerrero F.D."/>
            <person name="Moolhuijzen P."/>
            <person name="Goolsby J.A."/>
            <person name="Tidwell J."/>
            <person name="Bellgard S.E."/>
            <person name="Bellgard M.I."/>
        </authorList>
    </citation>
    <scope>NUCLEOTIDE SEQUENCE</scope>
    <source>
        <tissue evidence="1">Shoot tissue taken approximately 20 cm above the soil surface</tissue>
    </source>
</reference>
<protein>
    <submittedName>
        <fullName evidence="1">Uncharacterized protein</fullName>
    </submittedName>
</protein>
<name>A0A0A9A605_ARUDO</name>